<feature type="domain" description="HMG box" evidence="4">
    <location>
        <begin position="68"/>
        <end position="136"/>
    </location>
</feature>
<proteinExistence type="predicted"/>
<accession>A0A9N8V4H1</accession>
<dbReference type="GO" id="GO:0005634">
    <property type="term" value="C:nucleus"/>
    <property type="evidence" value="ECO:0007669"/>
    <property type="project" value="UniProtKB-UniRule"/>
</dbReference>
<name>A0A9N8V4H1_9GLOM</name>
<dbReference type="GO" id="GO:0000978">
    <property type="term" value="F:RNA polymerase II cis-regulatory region sequence-specific DNA binding"/>
    <property type="evidence" value="ECO:0007669"/>
    <property type="project" value="TreeGrafter"/>
</dbReference>
<keyword evidence="2" id="KW-0804">Transcription</keyword>
<evidence type="ECO:0000259" key="4">
    <source>
        <dbReference type="PROSITE" id="PS50118"/>
    </source>
</evidence>
<dbReference type="Pfam" id="PF00505">
    <property type="entry name" value="HMG_box"/>
    <property type="match status" value="1"/>
</dbReference>
<keyword evidence="1 3" id="KW-0238">DNA-binding</keyword>
<keyword evidence="3" id="KW-0539">Nucleus</keyword>
<dbReference type="GO" id="GO:0001228">
    <property type="term" value="F:DNA-binding transcription activator activity, RNA polymerase II-specific"/>
    <property type="evidence" value="ECO:0007669"/>
    <property type="project" value="TreeGrafter"/>
</dbReference>
<organism evidence="5 6">
    <name type="scientific">Ambispora leptoticha</name>
    <dbReference type="NCBI Taxonomy" id="144679"/>
    <lineage>
        <taxon>Eukaryota</taxon>
        <taxon>Fungi</taxon>
        <taxon>Fungi incertae sedis</taxon>
        <taxon>Mucoromycota</taxon>
        <taxon>Glomeromycotina</taxon>
        <taxon>Glomeromycetes</taxon>
        <taxon>Archaeosporales</taxon>
        <taxon>Ambisporaceae</taxon>
        <taxon>Ambispora</taxon>
    </lineage>
</organism>
<dbReference type="PANTHER" id="PTHR10270:SF161">
    <property type="entry name" value="SEX-DETERMINING REGION Y PROTEIN"/>
    <property type="match status" value="1"/>
</dbReference>
<dbReference type="PANTHER" id="PTHR10270">
    <property type="entry name" value="SOX TRANSCRIPTION FACTOR"/>
    <property type="match status" value="1"/>
</dbReference>
<evidence type="ECO:0000256" key="2">
    <source>
        <dbReference type="ARBA" id="ARBA00023163"/>
    </source>
</evidence>
<dbReference type="CDD" id="cd01389">
    <property type="entry name" value="HMG-box_ROX1-like"/>
    <property type="match status" value="1"/>
</dbReference>
<dbReference type="OrthoDB" id="2326591at2759"/>
<dbReference type="InterPro" id="IPR009071">
    <property type="entry name" value="HMG_box_dom"/>
</dbReference>
<protein>
    <submittedName>
        <fullName evidence="5">1673_t:CDS:1</fullName>
    </submittedName>
</protein>
<dbReference type="EMBL" id="CAJVPS010000025">
    <property type="protein sequence ID" value="CAG8442564.1"/>
    <property type="molecule type" value="Genomic_DNA"/>
</dbReference>
<dbReference type="InterPro" id="IPR036910">
    <property type="entry name" value="HMG_box_dom_sf"/>
</dbReference>
<dbReference type="Proteomes" id="UP000789508">
    <property type="component" value="Unassembled WGS sequence"/>
</dbReference>
<evidence type="ECO:0000313" key="6">
    <source>
        <dbReference type="Proteomes" id="UP000789508"/>
    </source>
</evidence>
<gene>
    <name evidence="5" type="ORF">ALEPTO_LOCUS432</name>
</gene>
<dbReference type="SMART" id="SM00398">
    <property type="entry name" value="HMG"/>
    <property type="match status" value="1"/>
</dbReference>
<dbReference type="GO" id="GO:0030154">
    <property type="term" value="P:cell differentiation"/>
    <property type="evidence" value="ECO:0007669"/>
    <property type="project" value="TreeGrafter"/>
</dbReference>
<dbReference type="Gene3D" id="1.10.30.10">
    <property type="entry name" value="High mobility group box domain"/>
    <property type="match status" value="1"/>
</dbReference>
<dbReference type="SUPFAM" id="SSF47095">
    <property type="entry name" value="HMG-box"/>
    <property type="match status" value="1"/>
</dbReference>
<dbReference type="InterPro" id="IPR050140">
    <property type="entry name" value="SRY-related_HMG-box_TF-like"/>
</dbReference>
<keyword evidence="6" id="KW-1185">Reference proteome</keyword>
<evidence type="ECO:0000256" key="1">
    <source>
        <dbReference type="ARBA" id="ARBA00023125"/>
    </source>
</evidence>
<dbReference type="AlphaFoldDB" id="A0A9N8V4H1"/>
<evidence type="ECO:0000256" key="3">
    <source>
        <dbReference type="PROSITE-ProRule" id="PRU00267"/>
    </source>
</evidence>
<dbReference type="PROSITE" id="PS50118">
    <property type="entry name" value="HMG_BOX_2"/>
    <property type="match status" value="1"/>
</dbReference>
<dbReference type="GO" id="GO:0000122">
    <property type="term" value="P:negative regulation of transcription by RNA polymerase II"/>
    <property type="evidence" value="ECO:0007669"/>
    <property type="project" value="TreeGrafter"/>
</dbReference>
<evidence type="ECO:0000313" key="5">
    <source>
        <dbReference type="EMBL" id="CAG8442564.1"/>
    </source>
</evidence>
<feature type="DNA-binding region" description="HMG box" evidence="3">
    <location>
        <begin position="68"/>
        <end position="136"/>
    </location>
</feature>
<reference evidence="5" key="1">
    <citation type="submission" date="2021-06" db="EMBL/GenBank/DDBJ databases">
        <authorList>
            <person name="Kallberg Y."/>
            <person name="Tangrot J."/>
            <person name="Rosling A."/>
        </authorList>
    </citation>
    <scope>NUCLEOTIDE SEQUENCE</scope>
    <source>
        <strain evidence="5">FL130A</strain>
    </source>
</reference>
<sequence length="301" mass="35411">MKETNKPFRINKKSKTVFDFNLSNSKYKQAITRILNEEISQLDHPLKFTRSELENLLDFGRRVSSKKIPRPQNKWVLYRKAEGIKLTKNGDKPEFNAIARIIGERWQEEAQEVKRFFELLADIGKRAHQEAFPQYKYKPKRRTDSGERNYEWVKEDHEVNNKLTVSCSESDINNKLTVSCSENDTQSVQLLDEIPYISTDFNNYNYLVDPQQQIYYNDIYYSTDNTYANFTNMLQEEPEKQFINPYFLTTTDTHSATHIETQVSQFPSILSLEENLSCLNPEENLAWPFKNTSCLSFPFTS</sequence>
<comment type="caution">
    <text evidence="5">The sequence shown here is derived from an EMBL/GenBank/DDBJ whole genome shotgun (WGS) entry which is preliminary data.</text>
</comment>